<dbReference type="InterPro" id="IPR014253">
    <property type="entry name" value="Spore_coat_YsxE"/>
</dbReference>
<dbReference type="EMBL" id="FOXX01000001">
    <property type="protein sequence ID" value="SFQ21657.1"/>
    <property type="molecule type" value="Genomic_DNA"/>
</dbReference>
<dbReference type="PANTHER" id="PTHR39179">
    <property type="entry name" value="SPORE COAT PROTEIN I"/>
    <property type="match status" value="1"/>
</dbReference>
<name>A0A1I5WQ00_9BACI</name>
<comment type="caution">
    <text evidence="1">The sequence shown here is derived from an EMBL/GenBank/DDBJ whole genome shotgun (WGS) entry which is preliminary data.</text>
</comment>
<keyword evidence="1" id="KW-0167">Capsid protein</keyword>
<evidence type="ECO:0000313" key="1">
    <source>
        <dbReference type="EMBL" id="SFQ21657.1"/>
    </source>
</evidence>
<gene>
    <name evidence="1" type="ORF">SAMN02745910_00675</name>
</gene>
<reference evidence="1 2" key="1">
    <citation type="submission" date="2016-10" db="EMBL/GenBank/DDBJ databases">
        <authorList>
            <person name="Varghese N."/>
            <person name="Submissions S."/>
        </authorList>
    </citation>
    <scope>NUCLEOTIDE SEQUENCE [LARGE SCALE GENOMIC DNA]</scope>
    <source>
        <strain evidence="1 2">DSM 13796</strain>
    </source>
</reference>
<organism evidence="1 2">
    <name type="scientific">Priestia endophytica DSM 13796</name>
    <dbReference type="NCBI Taxonomy" id="1121089"/>
    <lineage>
        <taxon>Bacteria</taxon>
        <taxon>Bacillati</taxon>
        <taxon>Bacillota</taxon>
        <taxon>Bacilli</taxon>
        <taxon>Bacillales</taxon>
        <taxon>Bacillaceae</taxon>
        <taxon>Priestia</taxon>
    </lineage>
</organism>
<dbReference type="NCBIfam" id="TIGR02904">
    <property type="entry name" value="spore_ysxE"/>
    <property type="match status" value="1"/>
</dbReference>
<sequence length="343" mass="41656">MENSLRAYGPLLQQYGLQANYIEDYGKVKKVFTPKGVFALKRLSSSWRNPHFVQKMKKLYKNGFTKLVPVYPTLEGQYFSKGVSEQFYLTHWFLNERREEQDSLPYKLFRELAELHAFSSYEEKIDIKEKEKHYEELVSRWNERETAMATYVEQSEKEVYMSPFQLYFCTFYYEMTRSLTFAKEQFEKWYETAKEEEKTRLVINHGKVSTKHFVYDENENGYFINFEEAREGSPVYDLADFYYRSLKTYPLQNLDVYEWFENYENHFPLNETEKRLFCAYLAFPERFYKAFERYQQNSNNEQYHVKMLMESYWHMKNVETLVTKIVEVEKQKEMAELASEQEG</sequence>
<dbReference type="PANTHER" id="PTHR39179:SF3">
    <property type="entry name" value="COTS-RELATED PROTEIN"/>
    <property type="match status" value="1"/>
</dbReference>
<dbReference type="InterPro" id="IPR011009">
    <property type="entry name" value="Kinase-like_dom_sf"/>
</dbReference>
<dbReference type="GeneID" id="93709440"/>
<dbReference type="RefSeq" id="WP_061802118.1">
    <property type="nucleotide sequence ID" value="NZ_FOXX01000001.1"/>
</dbReference>
<proteinExistence type="predicted"/>
<protein>
    <submittedName>
        <fullName evidence="1">Spore coat protein YsxE</fullName>
    </submittedName>
</protein>
<keyword evidence="1" id="KW-0946">Virion</keyword>
<accession>A0A1I5WQ00</accession>
<dbReference type="Proteomes" id="UP000182762">
    <property type="component" value="Unassembled WGS sequence"/>
</dbReference>
<dbReference type="SUPFAM" id="SSF56112">
    <property type="entry name" value="Protein kinase-like (PK-like)"/>
    <property type="match status" value="1"/>
</dbReference>
<dbReference type="Gene3D" id="3.90.1200.10">
    <property type="match status" value="1"/>
</dbReference>
<dbReference type="InterPro" id="IPR047175">
    <property type="entry name" value="CotS-like"/>
</dbReference>
<dbReference type="Gene3D" id="3.30.200.20">
    <property type="entry name" value="Phosphorylase Kinase, domain 1"/>
    <property type="match status" value="1"/>
</dbReference>
<keyword evidence="2" id="KW-1185">Reference proteome</keyword>
<evidence type="ECO:0000313" key="2">
    <source>
        <dbReference type="Proteomes" id="UP000182762"/>
    </source>
</evidence>